<sequence>MVTGDEAVGESDPAPYDKVIITVGRWALPPPWFDQLAPDGVLVVPLHWRGRARSVAFVRHDTHLRAENSRNTDQNIVPPRWLRCSPDLRPPWWSNAAVVANQRFDHI</sequence>
<dbReference type="EMBL" id="FQVN01000021">
    <property type="protein sequence ID" value="SHH07970.1"/>
    <property type="molecule type" value="Genomic_DNA"/>
</dbReference>
<dbReference type="RefSeq" id="WP_073490057.1">
    <property type="nucleotide sequence ID" value="NZ_FQVN01000021.1"/>
</dbReference>
<keyword evidence="1" id="KW-0489">Methyltransferase</keyword>
<evidence type="ECO:0000313" key="2">
    <source>
        <dbReference type="Proteomes" id="UP000184501"/>
    </source>
</evidence>
<dbReference type="STRING" id="2017.SAMN05444320_12129"/>
<protein>
    <submittedName>
        <fullName evidence="1">Protein-L-isoaspartate(D-aspartate) O-methyltransferase (PCMT)</fullName>
    </submittedName>
</protein>
<dbReference type="SUPFAM" id="SSF53335">
    <property type="entry name" value="S-adenosyl-L-methionine-dependent methyltransferases"/>
    <property type="match status" value="1"/>
</dbReference>
<gene>
    <name evidence="1" type="ORF">SAMN05444320_12129</name>
</gene>
<evidence type="ECO:0000313" key="1">
    <source>
        <dbReference type="EMBL" id="SHH07970.1"/>
    </source>
</evidence>
<name>A0A1M5Q1Z5_STRHI</name>
<dbReference type="AlphaFoldDB" id="A0A1M5Q1Z5"/>
<keyword evidence="1" id="KW-0808">Transferase</keyword>
<dbReference type="GO" id="GO:0032259">
    <property type="term" value="P:methylation"/>
    <property type="evidence" value="ECO:0007669"/>
    <property type="project" value="UniProtKB-KW"/>
</dbReference>
<dbReference type="Proteomes" id="UP000184501">
    <property type="component" value="Unassembled WGS sequence"/>
</dbReference>
<reference evidence="1 2" key="1">
    <citation type="submission" date="2016-11" db="EMBL/GenBank/DDBJ databases">
        <authorList>
            <person name="Jaros S."/>
            <person name="Januszkiewicz K."/>
            <person name="Wedrychowicz H."/>
        </authorList>
    </citation>
    <scope>NUCLEOTIDE SEQUENCE [LARGE SCALE GENOMIC DNA]</scope>
    <source>
        <strain evidence="1 2">DSM 44523</strain>
    </source>
</reference>
<accession>A0A1M5Q1Z5</accession>
<dbReference type="InterPro" id="IPR029063">
    <property type="entry name" value="SAM-dependent_MTases_sf"/>
</dbReference>
<dbReference type="Pfam" id="PF01135">
    <property type="entry name" value="PCMT"/>
    <property type="match status" value="1"/>
</dbReference>
<organism evidence="1 2">
    <name type="scientific">Streptoalloteichus hindustanus</name>
    <dbReference type="NCBI Taxonomy" id="2017"/>
    <lineage>
        <taxon>Bacteria</taxon>
        <taxon>Bacillati</taxon>
        <taxon>Actinomycetota</taxon>
        <taxon>Actinomycetes</taxon>
        <taxon>Pseudonocardiales</taxon>
        <taxon>Pseudonocardiaceae</taxon>
        <taxon>Streptoalloteichus</taxon>
    </lineage>
</organism>
<dbReference type="Gene3D" id="3.40.50.150">
    <property type="entry name" value="Vaccinia Virus protein VP39"/>
    <property type="match status" value="1"/>
</dbReference>
<dbReference type="GO" id="GO:0008168">
    <property type="term" value="F:methyltransferase activity"/>
    <property type="evidence" value="ECO:0007669"/>
    <property type="project" value="UniProtKB-KW"/>
</dbReference>
<proteinExistence type="predicted"/>
<keyword evidence="2" id="KW-1185">Reference proteome</keyword>